<dbReference type="EMBL" id="JAPFFF010000002">
    <property type="protein sequence ID" value="KAK8896340.1"/>
    <property type="molecule type" value="Genomic_DNA"/>
</dbReference>
<dbReference type="Proteomes" id="UP001470230">
    <property type="component" value="Unassembled WGS sequence"/>
</dbReference>
<sequence length="376" mass="43883">MSSQSSRYIPPSKKFALSLPVNPLLQSKLKSQDLRQQLQSRIVDLGSLQTEWSSQESQLRTKSEDLITQLRALSRQYEIKRNEERAKHLQALNQIIRQHQNIVLDLQSQINECIEDSQIDDDCSDIDQQIKSIKIEINGLREFQAQIAQENRKGGNEEEEEEVNEKVEMLQNRLNEMQNLYTNNVLKREEESKSATLQLEGLILKQQDIDQQNQLEIQQLVDEINNIDLDQATQIAEIKKKEKDIKRSISQQLKEAMNEAAQLQHEIFQFQHDHKKEMNEKIDIESQLKQELAILNSRHAGYLNESINAAKKCSEEVRRMAAMKREIEELNSELLREKIENTNLIKESNKIDDDILNQVSENHTTSFSLSFSYNRF</sequence>
<protein>
    <submittedName>
        <fullName evidence="2">Uncharacterized protein</fullName>
    </submittedName>
</protein>
<gene>
    <name evidence="2" type="ORF">M9Y10_014238</name>
</gene>
<keyword evidence="3" id="KW-1185">Reference proteome</keyword>
<comment type="caution">
    <text evidence="2">The sequence shown here is derived from an EMBL/GenBank/DDBJ whole genome shotgun (WGS) entry which is preliminary data.</text>
</comment>
<reference evidence="2 3" key="1">
    <citation type="submission" date="2024-04" db="EMBL/GenBank/DDBJ databases">
        <title>Tritrichomonas musculus Genome.</title>
        <authorList>
            <person name="Alves-Ferreira E."/>
            <person name="Grigg M."/>
            <person name="Lorenzi H."/>
            <person name="Galac M."/>
        </authorList>
    </citation>
    <scope>NUCLEOTIDE SEQUENCE [LARGE SCALE GENOMIC DNA]</scope>
    <source>
        <strain evidence="2 3">EAF2021</strain>
    </source>
</reference>
<feature type="coiled-coil region" evidence="1">
    <location>
        <begin position="239"/>
        <end position="273"/>
    </location>
</feature>
<keyword evidence="1" id="KW-0175">Coiled coil</keyword>
<accession>A0ABR2KZ06</accession>
<name>A0ABR2KZ06_9EUKA</name>
<evidence type="ECO:0000313" key="3">
    <source>
        <dbReference type="Proteomes" id="UP001470230"/>
    </source>
</evidence>
<feature type="coiled-coil region" evidence="1">
    <location>
        <begin position="313"/>
        <end position="347"/>
    </location>
</feature>
<feature type="coiled-coil region" evidence="1">
    <location>
        <begin position="140"/>
        <end position="180"/>
    </location>
</feature>
<evidence type="ECO:0000256" key="1">
    <source>
        <dbReference type="SAM" id="Coils"/>
    </source>
</evidence>
<evidence type="ECO:0000313" key="2">
    <source>
        <dbReference type="EMBL" id="KAK8896340.1"/>
    </source>
</evidence>
<proteinExistence type="predicted"/>
<feature type="coiled-coil region" evidence="1">
    <location>
        <begin position="63"/>
        <end position="109"/>
    </location>
</feature>
<organism evidence="2 3">
    <name type="scientific">Tritrichomonas musculus</name>
    <dbReference type="NCBI Taxonomy" id="1915356"/>
    <lineage>
        <taxon>Eukaryota</taxon>
        <taxon>Metamonada</taxon>
        <taxon>Parabasalia</taxon>
        <taxon>Tritrichomonadida</taxon>
        <taxon>Tritrichomonadidae</taxon>
        <taxon>Tritrichomonas</taxon>
    </lineage>
</organism>